<dbReference type="InterPro" id="IPR033901">
    <property type="entry name" value="RNAPI/III_AC40"/>
</dbReference>
<reference evidence="9 10" key="1">
    <citation type="submission" date="2017-03" db="EMBL/GenBank/DDBJ databases">
        <title>Genomes of endolithic fungi from Antarctica.</title>
        <authorList>
            <person name="Coleine C."/>
            <person name="Masonjones S."/>
            <person name="Stajich J.E."/>
        </authorList>
    </citation>
    <scope>NUCLEOTIDE SEQUENCE [LARGE SCALE GENOMIC DNA]</scope>
    <source>
        <strain evidence="9 10">CCFEE 6315</strain>
    </source>
</reference>
<accession>A0A4V5N3C9</accession>
<dbReference type="PROSITE" id="PS00446">
    <property type="entry name" value="RNA_POL_D_30KD"/>
    <property type="match status" value="1"/>
</dbReference>
<dbReference type="PANTHER" id="PTHR11800">
    <property type="entry name" value="DNA-DIRECTED RNA POLYMERASE"/>
    <property type="match status" value="1"/>
</dbReference>
<dbReference type="GO" id="GO:0006362">
    <property type="term" value="P:transcription elongation by RNA polymerase I"/>
    <property type="evidence" value="ECO:0007669"/>
    <property type="project" value="UniProtKB-ARBA"/>
</dbReference>
<name>A0A4V5N3C9_9PEZI</name>
<dbReference type="Pfam" id="PF01193">
    <property type="entry name" value="RNA_pol_L"/>
    <property type="match status" value="1"/>
</dbReference>
<evidence type="ECO:0000259" key="8">
    <source>
        <dbReference type="SMART" id="SM00662"/>
    </source>
</evidence>
<dbReference type="Gene3D" id="3.30.1360.10">
    <property type="entry name" value="RNA polymerase, RBP11-like subunit"/>
    <property type="match status" value="1"/>
</dbReference>
<keyword evidence="4" id="KW-0804">Transcription</keyword>
<evidence type="ECO:0000256" key="1">
    <source>
        <dbReference type="ARBA" id="ARBA00004123"/>
    </source>
</evidence>
<dbReference type="Pfam" id="PF01000">
    <property type="entry name" value="RNA_pol_A_bac"/>
    <property type="match status" value="1"/>
</dbReference>
<evidence type="ECO:0000256" key="3">
    <source>
        <dbReference type="ARBA" id="ARBA00022478"/>
    </source>
</evidence>
<dbReference type="InterPro" id="IPR011263">
    <property type="entry name" value="DNA-dir_RNA_pol_RpoA/D/Rpb3"/>
</dbReference>
<sequence>MPSWAPLSAEELAQRQQGLNEQQLEQRRIVNVNAETVTDVSGTDIPGHWGPGQDDSWNLDRFKQNLQIKFHQNRPYDSAFSLVGVDASVANAFRRILIAEVPTVAIEDVFVFDNTSIIQDEVLAHRLGLIPLTGGAEGLRSMKWYRKPPPKDDYAAQATWPYDVDENDAESSTPNDHNTVVINLDVECRWATEDKDGRDGKKLAKNGETDPNVRYVNSNVYAHQMVFQPQGDQVKWFSGENAIRPMNPDILIAKLRPGQKISLQCHCVKGIGMDHAKYSPVATASYRLLPHIDIKQPITGADAKKFQRCFPKGVIDVVEEGGDKKAVVLDPMKDTVSRECLRHDEFKDKVKLGRIRDHFIFSVESAGQFKSDELFLDSVRLLKAKADRFKRHLSELEEGR</sequence>
<evidence type="ECO:0000313" key="9">
    <source>
        <dbReference type="EMBL" id="TKA23089.1"/>
    </source>
</evidence>
<dbReference type="EMBL" id="NAJL01000061">
    <property type="protein sequence ID" value="TKA23089.1"/>
    <property type="molecule type" value="Genomic_DNA"/>
</dbReference>
<protein>
    <recommendedName>
        <fullName evidence="2">DNA-directed RNA polymerases I and III subunit RPAC1</fullName>
    </recommendedName>
    <alternativeName>
        <fullName evidence="7">DNA-directed RNA polymerases I and III 40 kDa polypeptide</fullName>
    </alternativeName>
</protein>
<dbReference type="Gene3D" id="2.170.120.12">
    <property type="entry name" value="DNA-directed RNA polymerase, insert domain"/>
    <property type="match status" value="1"/>
</dbReference>
<organism evidence="9 10">
    <name type="scientific">Salinomyces thailandicus</name>
    <dbReference type="NCBI Taxonomy" id="706561"/>
    <lineage>
        <taxon>Eukaryota</taxon>
        <taxon>Fungi</taxon>
        <taxon>Dikarya</taxon>
        <taxon>Ascomycota</taxon>
        <taxon>Pezizomycotina</taxon>
        <taxon>Dothideomycetes</taxon>
        <taxon>Dothideomycetidae</taxon>
        <taxon>Mycosphaerellales</taxon>
        <taxon>Teratosphaeriaceae</taxon>
        <taxon>Salinomyces</taxon>
    </lineage>
</organism>
<dbReference type="GO" id="GO:0046983">
    <property type="term" value="F:protein dimerization activity"/>
    <property type="evidence" value="ECO:0007669"/>
    <property type="project" value="InterPro"/>
</dbReference>
<dbReference type="SMART" id="SM00662">
    <property type="entry name" value="RPOLD"/>
    <property type="match status" value="1"/>
</dbReference>
<comment type="subcellular location">
    <subcellularLocation>
        <location evidence="1">Nucleus</location>
    </subcellularLocation>
</comment>
<dbReference type="GO" id="GO:0005736">
    <property type="term" value="C:RNA polymerase I complex"/>
    <property type="evidence" value="ECO:0007669"/>
    <property type="project" value="UniProtKB-ARBA"/>
</dbReference>
<feature type="domain" description="DNA-directed RNA polymerase RpoA/D/Rpb3-type" evidence="8">
    <location>
        <begin position="77"/>
        <end position="392"/>
    </location>
</feature>
<dbReference type="FunFam" id="3.30.1360.10:FF:000005">
    <property type="entry name" value="Dna-directed rna polymerases i and iii subunit"/>
    <property type="match status" value="1"/>
</dbReference>
<dbReference type="AlphaFoldDB" id="A0A4V5N3C9"/>
<dbReference type="CDD" id="cd07032">
    <property type="entry name" value="RNAP_I_II_AC40"/>
    <property type="match status" value="1"/>
</dbReference>
<gene>
    <name evidence="9" type="ORF">B0A50_07406</name>
</gene>
<dbReference type="Proteomes" id="UP000308549">
    <property type="component" value="Unassembled WGS sequence"/>
</dbReference>
<dbReference type="FunFam" id="2.170.120.12:FF:000003">
    <property type="entry name" value="Dna-directed rna polymerases i and iii subunit"/>
    <property type="match status" value="1"/>
</dbReference>
<evidence type="ECO:0000256" key="7">
    <source>
        <dbReference type="ARBA" id="ARBA00081520"/>
    </source>
</evidence>
<keyword evidence="10" id="KW-1185">Reference proteome</keyword>
<evidence type="ECO:0000256" key="6">
    <source>
        <dbReference type="ARBA" id="ARBA00025804"/>
    </source>
</evidence>
<dbReference type="GO" id="GO:0003677">
    <property type="term" value="F:DNA binding"/>
    <property type="evidence" value="ECO:0007669"/>
    <property type="project" value="InterPro"/>
</dbReference>
<evidence type="ECO:0000256" key="4">
    <source>
        <dbReference type="ARBA" id="ARBA00023163"/>
    </source>
</evidence>
<dbReference type="GO" id="GO:0005666">
    <property type="term" value="C:RNA polymerase III complex"/>
    <property type="evidence" value="ECO:0007669"/>
    <property type="project" value="TreeGrafter"/>
</dbReference>
<dbReference type="InterPro" id="IPR011262">
    <property type="entry name" value="DNA-dir_RNA_pol_insert"/>
</dbReference>
<dbReference type="InterPro" id="IPR036603">
    <property type="entry name" value="RBP11-like"/>
</dbReference>
<comment type="caution">
    <text evidence="9">The sequence shown here is derived from an EMBL/GenBank/DDBJ whole genome shotgun (WGS) entry which is preliminary data.</text>
</comment>
<comment type="similarity">
    <text evidence="6">Belongs to the archaeal Rpo3/eukaryotic RPB3 RNA polymerase subunit family.</text>
</comment>
<dbReference type="InterPro" id="IPR036643">
    <property type="entry name" value="RNApol_insert_sf"/>
</dbReference>
<proteinExistence type="inferred from homology"/>
<evidence type="ECO:0000256" key="5">
    <source>
        <dbReference type="ARBA" id="ARBA00023242"/>
    </source>
</evidence>
<keyword evidence="3" id="KW-0240">DNA-directed RNA polymerase</keyword>
<dbReference type="SUPFAM" id="SSF56553">
    <property type="entry name" value="Insert subdomain of RNA polymerase alpha subunit"/>
    <property type="match status" value="1"/>
</dbReference>
<keyword evidence="5" id="KW-0539">Nucleus</keyword>
<evidence type="ECO:0000256" key="2">
    <source>
        <dbReference type="ARBA" id="ARBA00022083"/>
    </source>
</evidence>
<dbReference type="InterPro" id="IPR001514">
    <property type="entry name" value="DNA-dir_RNA_pol_30-40kDasu_CS"/>
</dbReference>
<dbReference type="OrthoDB" id="270173at2759"/>
<dbReference type="SUPFAM" id="SSF55257">
    <property type="entry name" value="RBP11-like subunits of RNA polymerase"/>
    <property type="match status" value="1"/>
</dbReference>
<dbReference type="InterPro" id="IPR050518">
    <property type="entry name" value="Rpo3/RPB3_RNA_Pol_subunit"/>
</dbReference>
<dbReference type="GO" id="GO:0006383">
    <property type="term" value="P:transcription by RNA polymerase III"/>
    <property type="evidence" value="ECO:0007669"/>
    <property type="project" value="UniProtKB-ARBA"/>
</dbReference>
<dbReference type="InterPro" id="IPR022842">
    <property type="entry name" value="RNAP_Rpo3/Rpb3/RPAC1"/>
</dbReference>
<dbReference type="HAMAP" id="MF_00320">
    <property type="entry name" value="RNApol_arch_Rpo3"/>
    <property type="match status" value="1"/>
</dbReference>
<evidence type="ECO:0000313" key="10">
    <source>
        <dbReference type="Proteomes" id="UP000308549"/>
    </source>
</evidence>
<dbReference type="PANTHER" id="PTHR11800:SF13">
    <property type="entry name" value="DNA-DIRECTED RNA POLYMERASES I AND III SUBUNIT RPAC1"/>
    <property type="match status" value="1"/>
</dbReference>
<dbReference type="GO" id="GO:0003899">
    <property type="term" value="F:DNA-directed RNA polymerase activity"/>
    <property type="evidence" value="ECO:0007669"/>
    <property type="project" value="InterPro"/>
</dbReference>